<dbReference type="EC" id="2.4.2.18" evidence="4"/>
<feature type="binding site" evidence="4">
    <location>
        <begin position="112"/>
        <end position="120"/>
    </location>
    <ligand>
        <name>5-phospho-alpha-D-ribose 1-diphosphate</name>
        <dbReference type="ChEBI" id="CHEBI:58017"/>
    </ligand>
</feature>
<dbReference type="AlphaFoldDB" id="A0A1D8UT88"/>
<dbReference type="InterPro" id="IPR005940">
    <property type="entry name" value="Anthranilate_Pribosyl_Tfrase"/>
</dbReference>
<dbReference type="GO" id="GO:0000287">
    <property type="term" value="F:magnesium ion binding"/>
    <property type="evidence" value="ECO:0007669"/>
    <property type="project" value="UniProtKB-UniRule"/>
</dbReference>
<gene>
    <name evidence="4" type="primary">trpD</name>
    <name evidence="6" type="ORF">A0U89_06650</name>
</gene>
<evidence type="ECO:0000256" key="4">
    <source>
        <dbReference type="HAMAP-Rule" id="MF_00211"/>
    </source>
</evidence>
<feature type="binding site" evidence="4">
    <location>
        <position position="170"/>
    </location>
    <ligand>
        <name>anthranilate</name>
        <dbReference type="ChEBI" id="CHEBI:16567"/>
        <label>2</label>
    </ligand>
</feature>
<proteinExistence type="inferred from homology"/>
<organism evidence="6 7">
    <name type="scientific">Kozakia baliensis</name>
    <dbReference type="NCBI Taxonomy" id="153496"/>
    <lineage>
        <taxon>Bacteria</taxon>
        <taxon>Pseudomonadati</taxon>
        <taxon>Pseudomonadota</taxon>
        <taxon>Alphaproteobacteria</taxon>
        <taxon>Acetobacterales</taxon>
        <taxon>Acetobacteraceae</taxon>
        <taxon>Kozakia</taxon>
    </lineage>
</organism>
<sequence>MKDANLPYLLLRLSKGERLSATETENVFADIMSGKVDPVHLAAILTAMSVRGESAEELRGAVSAVRRHMLRLPDVPEGAIDVCGTGGDGHGTLNVSTATAFILAGLGVPVAKHGNRALSSKAGATDTLLALGIPPCDDLTIQATRLREDCLAFLSAPVHHPAMRHAGEVRRSLGFRTLFNLIGPLCNPAQVRHQMIGIFDARWLLPVIETLGLLGAQRVWAVHGETDRGGTDEITLSGPTQIAAWENGEIQSHSLSPDITGLPSYPISAIVGGDAAHNAQALRALLDGEKGAYRDTVLLNAAVALHVAGKSDILVNGRIAPNLLRQNINEAARAIDTGLAGAALEKARRPLTGTSAAEKTNSLTQQSGQP</sequence>
<dbReference type="Pfam" id="PF02885">
    <property type="entry name" value="Glycos_trans_3N"/>
    <property type="match status" value="1"/>
</dbReference>
<keyword evidence="1 4" id="KW-0328">Glycosyltransferase</keyword>
<dbReference type="PANTHER" id="PTHR43285:SF2">
    <property type="entry name" value="ANTHRANILATE PHOSPHORIBOSYLTRANSFERASE"/>
    <property type="match status" value="1"/>
</dbReference>
<feature type="binding site" evidence="4">
    <location>
        <position position="92"/>
    </location>
    <ligand>
        <name>5-phospho-alpha-D-ribose 1-diphosphate</name>
        <dbReference type="ChEBI" id="CHEBI:58017"/>
    </ligand>
</feature>
<feature type="compositionally biased region" description="Polar residues" evidence="5">
    <location>
        <begin position="352"/>
        <end position="370"/>
    </location>
</feature>
<keyword evidence="7" id="KW-1185">Reference proteome</keyword>
<feature type="binding site" evidence="4">
    <location>
        <begin position="87"/>
        <end position="88"/>
    </location>
    <ligand>
        <name>5-phospho-alpha-D-ribose 1-diphosphate</name>
        <dbReference type="ChEBI" id="CHEBI:58017"/>
    </ligand>
</feature>
<feature type="binding site" evidence="4">
    <location>
        <position position="124"/>
    </location>
    <ligand>
        <name>5-phospho-alpha-D-ribose 1-diphosphate</name>
        <dbReference type="ChEBI" id="CHEBI:58017"/>
    </ligand>
</feature>
<comment type="similarity">
    <text evidence="4">Belongs to the anthranilate phosphoribosyltransferase family.</text>
</comment>
<comment type="catalytic activity">
    <reaction evidence="4">
        <text>N-(5-phospho-beta-D-ribosyl)anthranilate + diphosphate = 5-phospho-alpha-D-ribose 1-diphosphate + anthranilate</text>
        <dbReference type="Rhea" id="RHEA:11768"/>
        <dbReference type="ChEBI" id="CHEBI:16567"/>
        <dbReference type="ChEBI" id="CHEBI:18277"/>
        <dbReference type="ChEBI" id="CHEBI:33019"/>
        <dbReference type="ChEBI" id="CHEBI:58017"/>
        <dbReference type="EC" id="2.4.2.18"/>
    </reaction>
</comment>
<dbReference type="SUPFAM" id="SSF52418">
    <property type="entry name" value="Nucleoside phosphorylase/phosphoribosyltransferase catalytic domain"/>
    <property type="match status" value="1"/>
</dbReference>
<keyword evidence="2 4" id="KW-0808">Transferase</keyword>
<dbReference type="InterPro" id="IPR035902">
    <property type="entry name" value="Nuc_phospho_transferase"/>
</dbReference>
<dbReference type="Gene3D" id="3.40.1030.10">
    <property type="entry name" value="Nucleoside phosphorylase/phosphoribosyltransferase catalytic domain"/>
    <property type="match status" value="1"/>
</dbReference>
<keyword evidence="4" id="KW-0460">Magnesium</keyword>
<evidence type="ECO:0000256" key="2">
    <source>
        <dbReference type="ARBA" id="ARBA00022679"/>
    </source>
</evidence>
<dbReference type="Gene3D" id="1.20.970.10">
    <property type="entry name" value="Transferase, Pyrimidine Nucleoside Phosphorylase, Chain C"/>
    <property type="match status" value="1"/>
</dbReference>
<feature type="region of interest" description="Disordered" evidence="5">
    <location>
        <begin position="349"/>
        <end position="370"/>
    </location>
</feature>
<accession>A0A1D8UT88</accession>
<feature type="binding site" evidence="4">
    <location>
        <position position="233"/>
    </location>
    <ligand>
        <name>Mg(2+)</name>
        <dbReference type="ChEBI" id="CHEBI:18420"/>
        <label>2</label>
    </ligand>
</feature>
<keyword evidence="4" id="KW-0479">Metal-binding</keyword>
<feature type="binding site" evidence="4">
    <location>
        <position position="84"/>
    </location>
    <ligand>
        <name>5-phospho-alpha-D-ribose 1-diphosphate</name>
        <dbReference type="ChEBI" id="CHEBI:58017"/>
    </ligand>
</feature>
<dbReference type="Pfam" id="PF00591">
    <property type="entry name" value="Glycos_transf_3"/>
    <property type="match status" value="1"/>
</dbReference>
<dbReference type="STRING" id="153496.A0U89_06650"/>
<evidence type="ECO:0000256" key="5">
    <source>
        <dbReference type="SAM" id="MobiDB-lite"/>
    </source>
</evidence>
<feature type="binding site" evidence="4">
    <location>
        <begin position="94"/>
        <end position="97"/>
    </location>
    <ligand>
        <name>5-phospho-alpha-D-ribose 1-diphosphate</name>
        <dbReference type="ChEBI" id="CHEBI:58017"/>
    </ligand>
</feature>
<dbReference type="HAMAP" id="MF_00211">
    <property type="entry name" value="TrpD"/>
    <property type="match status" value="1"/>
</dbReference>
<dbReference type="InterPro" id="IPR036320">
    <property type="entry name" value="Glycosyl_Trfase_fam3_N_dom_sf"/>
</dbReference>
<dbReference type="InterPro" id="IPR000312">
    <property type="entry name" value="Glycosyl_Trfase_fam3"/>
</dbReference>
<dbReference type="NCBIfam" id="TIGR01245">
    <property type="entry name" value="trpD"/>
    <property type="match status" value="1"/>
</dbReference>
<evidence type="ECO:0000256" key="3">
    <source>
        <dbReference type="ARBA" id="ARBA00022822"/>
    </source>
</evidence>
<dbReference type="GO" id="GO:0000162">
    <property type="term" value="P:L-tryptophan biosynthetic process"/>
    <property type="evidence" value="ECO:0007669"/>
    <property type="project" value="UniProtKB-UniRule"/>
</dbReference>
<dbReference type="UniPathway" id="UPA00035">
    <property type="reaction ID" value="UER00041"/>
</dbReference>
<comment type="pathway">
    <text evidence="4">Amino-acid biosynthesis; L-tryptophan biosynthesis; L-tryptophan from chorismate: step 2/5.</text>
</comment>
<protein>
    <recommendedName>
        <fullName evidence="4">Anthranilate phosphoribosyltransferase</fullName>
        <ecNumber evidence="4">2.4.2.18</ecNumber>
    </recommendedName>
</protein>
<keyword evidence="4" id="KW-0028">Amino-acid biosynthesis</keyword>
<dbReference type="InterPro" id="IPR017459">
    <property type="entry name" value="Glycosyl_Trfase_fam3_N_dom"/>
</dbReference>
<feature type="binding site" evidence="4">
    <location>
        <position position="96"/>
    </location>
    <ligand>
        <name>Mg(2+)</name>
        <dbReference type="ChEBI" id="CHEBI:18420"/>
        <label>1</label>
    </ligand>
</feature>
<comment type="function">
    <text evidence="4">Catalyzes the transfer of the phosphoribosyl group of 5-phosphorylribose-1-pyrophosphate (PRPP) to anthranilate to yield N-(5'-phosphoribosyl)-anthranilate (PRA).</text>
</comment>
<feature type="binding site" evidence="4">
    <location>
        <position position="115"/>
    </location>
    <ligand>
        <name>anthranilate</name>
        <dbReference type="ChEBI" id="CHEBI:16567"/>
        <label>1</label>
    </ligand>
</feature>
<evidence type="ECO:0000256" key="1">
    <source>
        <dbReference type="ARBA" id="ARBA00022676"/>
    </source>
</evidence>
<comment type="cofactor">
    <cofactor evidence="4">
        <name>Mg(2+)</name>
        <dbReference type="ChEBI" id="CHEBI:18420"/>
    </cofactor>
    <text evidence="4">Binds 2 magnesium ions per monomer.</text>
</comment>
<evidence type="ECO:0000313" key="7">
    <source>
        <dbReference type="Proteomes" id="UP000179145"/>
    </source>
</evidence>
<comment type="caution">
    <text evidence="4">Lacks conserved residue(s) required for the propagation of feature annotation.</text>
</comment>
<dbReference type="GO" id="GO:0004048">
    <property type="term" value="F:anthranilate phosphoribosyltransferase activity"/>
    <property type="evidence" value="ECO:0007669"/>
    <property type="project" value="UniProtKB-UniRule"/>
</dbReference>
<dbReference type="OrthoDB" id="9806430at2"/>
<feature type="binding site" evidence="4">
    <location>
        <position position="233"/>
    </location>
    <ligand>
        <name>Mg(2+)</name>
        <dbReference type="ChEBI" id="CHEBI:18420"/>
        <label>1</label>
    </ligand>
</feature>
<dbReference type="GO" id="GO:0005829">
    <property type="term" value="C:cytosol"/>
    <property type="evidence" value="ECO:0007669"/>
    <property type="project" value="TreeGrafter"/>
</dbReference>
<feature type="binding site" evidence="4">
    <location>
        <position position="232"/>
    </location>
    <ligand>
        <name>Mg(2+)</name>
        <dbReference type="ChEBI" id="CHEBI:18420"/>
        <label>2</label>
    </ligand>
</feature>
<evidence type="ECO:0000313" key="6">
    <source>
        <dbReference type="EMBL" id="AOX16863.1"/>
    </source>
</evidence>
<keyword evidence="3 4" id="KW-0822">Tryptophan biosynthesis</keyword>
<dbReference type="RefSeq" id="WP_070402575.1">
    <property type="nucleotide sequence ID" value="NZ_BJVW01000009.1"/>
</dbReference>
<dbReference type="Proteomes" id="UP000179145">
    <property type="component" value="Chromosome"/>
</dbReference>
<reference evidence="6 7" key="1">
    <citation type="journal article" date="2016" name="Microb. Cell Fact.">
        <title>Dissection of exopolysaccharide biosynthesis in Kozakia baliensis.</title>
        <authorList>
            <person name="Brandt J.U."/>
            <person name="Jakob F."/>
            <person name="Behr J."/>
            <person name="Geissler A.J."/>
            <person name="Vogel R.F."/>
        </authorList>
    </citation>
    <scope>NUCLEOTIDE SEQUENCE [LARGE SCALE GENOMIC DNA]</scope>
    <source>
        <strain evidence="6 7">DSM 14400</strain>
    </source>
</reference>
<name>A0A1D8UT88_9PROT</name>
<dbReference type="eggNOG" id="COG0547">
    <property type="taxonomic scope" value="Bacteria"/>
</dbReference>
<keyword evidence="4" id="KW-0057">Aromatic amino acid biosynthesis</keyword>
<comment type="subunit">
    <text evidence="4">Homodimer.</text>
</comment>
<feature type="binding site" evidence="4">
    <location>
        <position position="84"/>
    </location>
    <ligand>
        <name>anthranilate</name>
        <dbReference type="ChEBI" id="CHEBI:16567"/>
        <label>1</label>
    </ligand>
</feature>
<dbReference type="SUPFAM" id="SSF47648">
    <property type="entry name" value="Nucleoside phosphorylase/phosphoribosyltransferase N-terminal domain"/>
    <property type="match status" value="1"/>
</dbReference>
<dbReference type="PANTHER" id="PTHR43285">
    <property type="entry name" value="ANTHRANILATE PHOSPHORIBOSYLTRANSFERASE"/>
    <property type="match status" value="1"/>
</dbReference>
<dbReference type="EMBL" id="CP014674">
    <property type="protein sequence ID" value="AOX16863.1"/>
    <property type="molecule type" value="Genomic_DNA"/>
</dbReference>
<dbReference type="KEGG" id="kba:A0U89_06650"/>